<keyword evidence="3" id="KW-1185">Reference proteome</keyword>
<gene>
    <name evidence="2" type="ORF">MCAP1_003474</name>
</gene>
<feature type="region of interest" description="Disordered" evidence="1">
    <location>
        <begin position="152"/>
        <end position="212"/>
    </location>
</feature>
<protein>
    <submittedName>
        <fullName evidence="2">Uncharacterized protein</fullName>
    </submittedName>
</protein>
<proteinExistence type="predicted"/>
<evidence type="ECO:0000313" key="2">
    <source>
        <dbReference type="EMBL" id="WFD21213.1"/>
    </source>
</evidence>
<name>A0AAF0EBB7_9BASI</name>
<dbReference type="Gene3D" id="6.20.250.70">
    <property type="match status" value="1"/>
</dbReference>
<accession>A0AAF0EBB7</accession>
<dbReference type="Proteomes" id="UP001220961">
    <property type="component" value="Chromosome 8"/>
</dbReference>
<evidence type="ECO:0000313" key="3">
    <source>
        <dbReference type="Proteomes" id="UP001220961"/>
    </source>
</evidence>
<evidence type="ECO:0000256" key="1">
    <source>
        <dbReference type="SAM" id="MobiDB-lite"/>
    </source>
</evidence>
<feature type="compositionally biased region" description="Basic and acidic residues" evidence="1">
    <location>
        <begin position="189"/>
        <end position="205"/>
    </location>
</feature>
<dbReference type="EMBL" id="CP119915">
    <property type="protein sequence ID" value="WFD21213.1"/>
    <property type="molecule type" value="Genomic_DNA"/>
</dbReference>
<reference evidence="2" key="1">
    <citation type="submission" date="2023-03" db="EMBL/GenBank/DDBJ databases">
        <title>Mating type loci evolution in Malassezia.</title>
        <authorList>
            <person name="Coelho M.A."/>
        </authorList>
    </citation>
    <scope>NUCLEOTIDE SEQUENCE</scope>
    <source>
        <strain evidence="2">CBS 10434</strain>
    </source>
</reference>
<dbReference type="AlphaFoldDB" id="A0AAF0EBB7"/>
<organism evidence="2 3">
    <name type="scientific">Malassezia caprae</name>
    <dbReference type="NCBI Taxonomy" id="1381934"/>
    <lineage>
        <taxon>Eukaryota</taxon>
        <taxon>Fungi</taxon>
        <taxon>Dikarya</taxon>
        <taxon>Basidiomycota</taxon>
        <taxon>Ustilaginomycotina</taxon>
        <taxon>Malasseziomycetes</taxon>
        <taxon>Malasseziales</taxon>
        <taxon>Malasseziaceae</taxon>
        <taxon>Malassezia</taxon>
    </lineage>
</organism>
<sequence>MSTDGRAAPSFTPPVGYRACGLDDMGSMSDKELWVLRVPEGVDAASLDGVTIPLEALDEHGVLASVEVPGDDTYDVLVATQTTAERVNEGPSQLIEMAGPSDDRVRLDREFLRTDKSAGVASELVSVSALVPRKGSLRLAPITHRLYMARQAPRAAHKDAAPVARTRAQPWDRLKGIFRPTGSQSAHAPRKEADKKRKKDAEEPKKKKKQKQ</sequence>